<protein>
    <submittedName>
        <fullName evidence="1">Two component regulator propeller domain protein</fullName>
    </submittedName>
</protein>
<dbReference type="Gene3D" id="2.130.10.10">
    <property type="entry name" value="YVTN repeat-like/Quinoprotein amine dehydrogenase"/>
    <property type="match status" value="2"/>
</dbReference>
<keyword evidence="2" id="KW-1185">Reference proteome</keyword>
<evidence type="ECO:0000313" key="1">
    <source>
        <dbReference type="EMBL" id="AEI49132.1"/>
    </source>
</evidence>
<organism evidence="1 2">
    <name type="scientific">Runella slithyformis (strain ATCC 29530 / DSM 19594 / LMG 11500 / NCIMB 11436 / LSU 4)</name>
    <dbReference type="NCBI Taxonomy" id="761193"/>
    <lineage>
        <taxon>Bacteria</taxon>
        <taxon>Pseudomonadati</taxon>
        <taxon>Bacteroidota</taxon>
        <taxon>Cytophagia</taxon>
        <taxon>Cytophagales</taxon>
        <taxon>Spirosomataceae</taxon>
        <taxon>Runella</taxon>
    </lineage>
</organism>
<sequence>MLRRDRRGKNDRIDLFPQIAVFTDSPTPFERSTINARYFDKMRSFLLKSVLTLLLFSVHPYGNGQSQPLSLYRDTAFWQEFHEVYPVDPTSPTSNEVRSIAVDQKGRVWIAAAAGMFVKKEGQSAWIPLPTDTGNGPAFTVALDTQNTAWFGTWEGVYRVTKDQLERIPGVEAPISVLCLTQAGIVAIGPKGMWRFDGQRFVKRPVEIPRSVRDAVTDADENLWLSTDVGLYCINKVEKTRIFRNTNELLSGYIKGSALDTQQHLWAGGLGGVSLLQKGKKVRTITPANGLPTVYVTCVKAAPDGTMWVGTEKGVVRYYRDGTHSLRFTRRWLLDDHVVDMDFDQNGNAWIATKKGVSAIKRKKMTLAQKNDYFHEVLLQRHIRAPWIAGQCRLEKAGDLSTWHPEDDDNDGEYTGNYLAMECFRYAATQSPDAKANAKKAFDFLKLLQEVTGTEGFFARTIVPTDWKYELHDENRTFTPPQLADELVKEPRFKPVEVRWRKSNDGQWLWKGDTSSDEMCGHMFGYYFYYELVADEAEKAVVRKHVARIVDYLIKHNYNFVDIDGKATRWSVWSPDQLNRDPEWAPDKNQNSMELLGFLKLAHHMTRDEKYQREYLRLIEKEHYLENMAQVVHQNPAWFIYFDVVLQAYIYPILLKCEKDPKRLAFYQKHMDEWFEKRKGDHNPLINFIYCYSRNKKVELAHSVDFLVDTPLDLIDWPIDHTQREDLKIVRTPVLEDQQVNILQPASLRMTVRWDKNPWTAAGGDPHREREPVFWQLPYWMGRYLGMIR</sequence>
<reference evidence="2" key="1">
    <citation type="submission" date="2011-06" db="EMBL/GenBank/DDBJ databases">
        <title>The complete genome of chromosome of Runella slithyformis DSM 19594.</title>
        <authorList>
            <consortium name="US DOE Joint Genome Institute (JGI-PGF)"/>
            <person name="Lucas S."/>
            <person name="Han J."/>
            <person name="Lapidus A."/>
            <person name="Bruce D."/>
            <person name="Goodwin L."/>
            <person name="Pitluck S."/>
            <person name="Peters L."/>
            <person name="Kyrpides N."/>
            <person name="Mavromatis K."/>
            <person name="Ivanova N."/>
            <person name="Ovchinnikova G."/>
            <person name="Zhang X."/>
            <person name="Misra M."/>
            <person name="Detter J.C."/>
            <person name="Tapia R."/>
            <person name="Han C."/>
            <person name="Land M."/>
            <person name="Hauser L."/>
            <person name="Markowitz V."/>
            <person name="Cheng J.-F."/>
            <person name="Hugenholtz P."/>
            <person name="Woyke T."/>
            <person name="Wu D."/>
            <person name="Tindall B."/>
            <person name="Faehrich R."/>
            <person name="Brambilla E."/>
            <person name="Klenk H.-P."/>
            <person name="Eisen J.A."/>
        </authorList>
    </citation>
    <scope>NUCLEOTIDE SEQUENCE [LARGE SCALE GENOMIC DNA]</scope>
    <source>
        <strain evidence="2">ATCC 29530 / DSM 19594 / LMG 11500 / NCIMB 11436 / LSU 4</strain>
    </source>
</reference>
<dbReference type="KEGG" id="rsi:Runsl_2735"/>
<accession>A0A7U3ZL32</accession>
<dbReference type="Proteomes" id="UP000000493">
    <property type="component" value="Chromosome"/>
</dbReference>
<dbReference type="InterPro" id="IPR011047">
    <property type="entry name" value="Quinoprotein_ADH-like_sf"/>
</dbReference>
<name>A0A7U3ZL32_RUNSL</name>
<dbReference type="Pfam" id="PF07494">
    <property type="entry name" value="Reg_prop"/>
    <property type="match status" value="1"/>
</dbReference>
<dbReference type="InterPro" id="IPR015943">
    <property type="entry name" value="WD40/YVTN_repeat-like_dom_sf"/>
</dbReference>
<proteinExistence type="predicted"/>
<dbReference type="InterPro" id="IPR011110">
    <property type="entry name" value="Reg_prop"/>
</dbReference>
<dbReference type="EMBL" id="CP002859">
    <property type="protein sequence ID" value="AEI49132.1"/>
    <property type="molecule type" value="Genomic_DNA"/>
</dbReference>
<gene>
    <name evidence="1" type="ordered locus">Runsl_2735</name>
</gene>
<dbReference type="AlphaFoldDB" id="A0A7U3ZL32"/>
<reference evidence="1 2" key="2">
    <citation type="journal article" date="2012" name="Stand. Genomic Sci.">
        <title>Complete genome sequence of the aquatic bacterium Runella slithyformis type strain (LSU 4(T)).</title>
        <authorList>
            <person name="Copeland A."/>
            <person name="Zhang X."/>
            <person name="Misra M."/>
            <person name="Lapidus A."/>
            <person name="Nolan M."/>
            <person name="Lucas S."/>
            <person name="Deshpande S."/>
            <person name="Cheng J.F."/>
            <person name="Tapia R."/>
            <person name="Goodwin L.A."/>
            <person name="Pitluck S."/>
            <person name="Liolios K."/>
            <person name="Pagani I."/>
            <person name="Ivanova N."/>
            <person name="Mikhailova N."/>
            <person name="Pati A."/>
            <person name="Chen A."/>
            <person name="Palaniappan K."/>
            <person name="Land M."/>
            <person name="Hauser L."/>
            <person name="Pan C."/>
            <person name="Jeffries C.D."/>
            <person name="Detter J.C."/>
            <person name="Brambilla E.M."/>
            <person name="Rohde M."/>
            <person name="Djao O.D."/>
            <person name="Goker M."/>
            <person name="Sikorski J."/>
            <person name="Tindall B.J."/>
            <person name="Woyke T."/>
            <person name="Bristow J."/>
            <person name="Eisen J.A."/>
            <person name="Markowitz V."/>
            <person name="Hugenholtz P."/>
            <person name="Kyrpides N.C."/>
            <person name="Klenk H.P."/>
            <person name="Mavromatis K."/>
        </authorList>
    </citation>
    <scope>NUCLEOTIDE SEQUENCE [LARGE SCALE GENOMIC DNA]</scope>
    <source>
        <strain evidence="2">ATCC 29530 / DSM 19594 / LMG 11500 / NCIMB 11436 / LSU 4</strain>
    </source>
</reference>
<dbReference type="SUPFAM" id="SSF50998">
    <property type="entry name" value="Quinoprotein alcohol dehydrogenase-like"/>
    <property type="match status" value="1"/>
</dbReference>
<evidence type="ECO:0000313" key="2">
    <source>
        <dbReference type="Proteomes" id="UP000000493"/>
    </source>
</evidence>